<dbReference type="PANTHER" id="PTHR34315:SF1">
    <property type="entry name" value="INTRADIOL RING-CLEAVAGE DIOXYGENASES DOMAIN-CONTAINING PROTEIN-RELATED"/>
    <property type="match status" value="1"/>
</dbReference>
<feature type="compositionally biased region" description="Gly residues" evidence="1">
    <location>
        <begin position="47"/>
        <end position="68"/>
    </location>
</feature>
<evidence type="ECO:0000256" key="1">
    <source>
        <dbReference type="SAM" id="MobiDB-lite"/>
    </source>
</evidence>
<reference evidence="4" key="1">
    <citation type="submission" date="2016-10" db="EMBL/GenBank/DDBJ databases">
        <authorList>
            <person name="Varghese N."/>
            <person name="Submissions S."/>
        </authorList>
    </citation>
    <scope>NUCLEOTIDE SEQUENCE [LARGE SCALE GENOMIC DNA]</scope>
    <source>
        <strain evidence="4">DSM 17101</strain>
    </source>
</reference>
<gene>
    <name evidence="3" type="ORF">SAMN04489708_111116</name>
</gene>
<keyword evidence="3" id="KW-0560">Oxidoreductase</keyword>
<sequence length="286" mass="28683">MTRPLTRYVAAPADAAIARRRIALGTLGSFGALGLAGLLGCGGGSDGSSGTMDSGGGTDTSGGSGTGTGTSQTCSVVPEETAGPYPADGSSASNASYNVLALSGIVREDIRKSIGASGNVDGVPLSISITLTGTRSGCAALAGYAVYLWHCSQEGNYSVYTERSIAANYLRGVQVTDAAGTVTFTTVVPGCYAGRMPHMHLEIYPSLALATTASNSVKTTQLAFPTDTLAAIYAAQPGYSASVRNLASMSFATDNVFSDGTELQMTTMASDGSGGYTATAAISIAA</sequence>
<dbReference type="SUPFAM" id="SSF49482">
    <property type="entry name" value="Aromatic compound dioxygenase"/>
    <property type="match status" value="1"/>
</dbReference>
<evidence type="ECO:0000313" key="4">
    <source>
        <dbReference type="Proteomes" id="UP000199317"/>
    </source>
</evidence>
<dbReference type="OrthoDB" id="9805815at2"/>
<dbReference type="EMBL" id="FNJL01000011">
    <property type="protein sequence ID" value="SDP36776.1"/>
    <property type="molecule type" value="Genomic_DNA"/>
</dbReference>
<dbReference type="Gene3D" id="2.60.130.10">
    <property type="entry name" value="Aromatic compound dioxygenase"/>
    <property type="match status" value="1"/>
</dbReference>
<feature type="domain" description="Intradiol ring-cleavage dioxygenases" evidence="2">
    <location>
        <begin position="139"/>
        <end position="196"/>
    </location>
</feature>
<evidence type="ECO:0000259" key="2">
    <source>
        <dbReference type="Pfam" id="PF00775"/>
    </source>
</evidence>
<keyword evidence="4" id="KW-1185">Reference proteome</keyword>
<dbReference type="InterPro" id="IPR015889">
    <property type="entry name" value="Intradiol_dOase_core"/>
</dbReference>
<dbReference type="Proteomes" id="UP000199317">
    <property type="component" value="Unassembled WGS sequence"/>
</dbReference>
<protein>
    <submittedName>
        <fullName evidence="3">Dioxygenase</fullName>
    </submittedName>
</protein>
<accession>A0A1H0S6D5</accession>
<evidence type="ECO:0000313" key="3">
    <source>
        <dbReference type="EMBL" id="SDP36776.1"/>
    </source>
</evidence>
<name>A0A1H0S6D5_9BURK</name>
<dbReference type="InterPro" id="IPR000627">
    <property type="entry name" value="Intradiol_dOase_C"/>
</dbReference>
<dbReference type="AlphaFoldDB" id="A0A1H0S6D5"/>
<feature type="region of interest" description="Disordered" evidence="1">
    <location>
        <begin position="47"/>
        <end position="91"/>
    </location>
</feature>
<proteinExistence type="predicted"/>
<keyword evidence="3" id="KW-0223">Dioxygenase</keyword>
<dbReference type="GO" id="GO:0008199">
    <property type="term" value="F:ferric iron binding"/>
    <property type="evidence" value="ECO:0007669"/>
    <property type="project" value="InterPro"/>
</dbReference>
<organism evidence="3 4">
    <name type="scientific">Paracidovorax cattleyae</name>
    <dbReference type="NCBI Taxonomy" id="80868"/>
    <lineage>
        <taxon>Bacteria</taxon>
        <taxon>Pseudomonadati</taxon>
        <taxon>Pseudomonadota</taxon>
        <taxon>Betaproteobacteria</taxon>
        <taxon>Burkholderiales</taxon>
        <taxon>Comamonadaceae</taxon>
        <taxon>Paracidovorax</taxon>
    </lineage>
</organism>
<dbReference type="Pfam" id="PF00775">
    <property type="entry name" value="Dioxygenase_C"/>
    <property type="match status" value="1"/>
</dbReference>
<dbReference type="RefSeq" id="WP_092834560.1">
    <property type="nucleotide sequence ID" value="NZ_FNJL01000011.1"/>
</dbReference>
<dbReference type="GO" id="GO:0016702">
    <property type="term" value="F:oxidoreductase activity, acting on single donors with incorporation of molecular oxygen, incorporation of two atoms of oxygen"/>
    <property type="evidence" value="ECO:0007669"/>
    <property type="project" value="InterPro"/>
</dbReference>
<dbReference type="PANTHER" id="PTHR34315">
    <property type="match status" value="1"/>
</dbReference>